<reference evidence="3" key="1">
    <citation type="submission" date="2025-08" db="UniProtKB">
        <authorList>
            <consortium name="RefSeq"/>
        </authorList>
    </citation>
    <scope>IDENTIFICATION</scope>
    <source>
        <tissue evidence="3">Gonad</tissue>
    </source>
</reference>
<evidence type="ECO:0000313" key="2">
    <source>
        <dbReference type="Proteomes" id="UP000515135"/>
    </source>
</evidence>
<proteinExistence type="predicted"/>
<sequence length="233" mass="26006">MDAPHGDPRAWTREQVKEWIISQGCRSMDLNIEGDELCRKGRRWFRDNFPGMGQKLRDDLQRRRDAIANERMFADKGRTEKRVTEGTRVAFLTMAFQICMIFYLLREQLQKASNILQHLYALLDVVKRRAGKNKVDPDLFREGRIQSSITSRAAVGSDEVTLVHGSECIDVTGETNSKAVTTMCEAMNVIGADLKIKFKIALWKKVAFGAAAASAVGLTAGGAAVFFGAFTNL</sequence>
<keyword evidence="2" id="KW-1185">Reference proteome</keyword>
<dbReference type="SUPFAM" id="SSF47769">
    <property type="entry name" value="SAM/Pointed domain"/>
    <property type="match status" value="1"/>
</dbReference>
<feature type="transmembrane region" description="Helical" evidence="1">
    <location>
        <begin position="86"/>
        <end position="105"/>
    </location>
</feature>
<evidence type="ECO:0000313" key="3">
    <source>
        <dbReference type="RefSeq" id="XP_019630207.1"/>
    </source>
</evidence>
<protein>
    <submittedName>
        <fullName evidence="3">Uncharacterized protein LOC109474355</fullName>
    </submittedName>
</protein>
<organism evidence="2 3">
    <name type="scientific">Branchiostoma belcheri</name>
    <name type="common">Amphioxus</name>
    <dbReference type="NCBI Taxonomy" id="7741"/>
    <lineage>
        <taxon>Eukaryota</taxon>
        <taxon>Metazoa</taxon>
        <taxon>Chordata</taxon>
        <taxon>Cephalochordata</taxon>
        <taxon>Leptocardii</taxon>
        <taxon>Amphioxiformes</taxon>
        <taxon>Branchiostomatidae</taxon>
        <taxon>Branchiostoma</taxon>
    </lineage>
</organism>
<dbReference type="GeneID" id="109474355"/>
<name>A0A6P4ZGL0_BRABE</name>
<dbReference type="Proteomes" id="UP000515135">
    <property type="component" value="Unplaced"/>
</dbReference>
<dbReference type="RefSeq" id="XP_019630207.1">
    <property type="nucleotide sequence ID" value="XM_019774648.1"/>
</dbReference>
<keyword evidence="1" id="KW-0812">Transmembrane</keyword>
<dbReference type="KEGG" id="bbel:109474355"/>
<keyword evidence="1" id="KW-1133">Transmembrane helix</keyword>
<accession>A0A6P4ZGL0</accession>
<dbReference type="AlphaFoldDB" id="A0A6P4ZGL0"/>
<dbReference type="InterPro" id="IPR013761">
    <property type="entry name" value="SAM/pointed_sf"/>
</dbReference>
<gene>
    <name evidence="3" type="primary">LOC109474355</name>
</gene>
<dbReference type="Gene3D" id="1.10.150.50">
    <property type="entry name" value="Transcription Factor, Ets-1"/>
    <property type="match status" value="1"/>
</dbReference>
<evidence type="ECO:0000256" key="1">
    <source>
        <dbReference type="SAM" id="Phobius"/>
    </source>
</evidence>
<keyword evidence="1" id="KW-0472">Membrane</keyword>
<feature type="transmembrane region" description="Helical" evidence="1">
    <location>
        <begin position="206"/>
        <end position="230"/>
    </location>
</feature>